<dbReference type="WBParaSite" id="GPUH_0000894001-mRNA-1">
    <property type="protein sequence ID" value="GPUH_0000894001-mRNA-1"/>
    <property type="gene ID" value="GPUH_0000894001"/>
</dbReference>
<accession>A0A183DJN9</accession>
<protein>
    <submittedName>
        <fullName evidence="1">Glycerol-3-phosphate dehydrogenase</fullName>
    </submittedName>
</protein>
<dbReference type="AlphaFoldDB" id="A0A183DJN9"/>
<reference evidence="1" key="1">
    <citation type="submission" date="2016-06" db="UniProtKB">
        <authorList>
            <consortium name="WormBaseParasite"/>
        </authorList>
    </citation>
    <scope>IDENTIFICATION</scope>
</reference>
<organism evidence="1">
    <name type="scientific">Gongylonema pulchrum</name>
    <dbReference type="NCBI Taxonomy" id="637853"/>
    <lineage>
        <taxon>Eukaryota</taxon>
        <taxon>Metazoa</taxon>
        <taxon>Ecdysozoa</taxon>
        <taxon>Nematoda</taxon>
        <taxon>Chromadorea</taxon>
        <taxon>Rhabditida</taxon>
        <taxon>Spirurina</taxon>
        <taxon>Spiruromorpha</taxon>
        <taxon>Spiruroidea</taxon>
        <taxon>Gongylonematidae</taxon>
        <taxon>Gongylonema</taxon>
    </lineage>
</organism>
<sequence>LPFSSRPVLRPAEANEEGLTERLVGEALALGRYMDERVVEAARREIAEGRL</sequence>
<name>A0A183DJN9_9BILA</name>
<proteinExistence type="predicted"/>
<evidence type="ECO:0000313" key="1">
    <source>
        <dbReference type="WBParaSite" id="GPUH_0000894001-mRNA-1"/>
    </source>
</evidence>